<proteinExistence type="predicted"/>
<comment type="caution">
    <text evidence="2">The sequence shown here is derived from an EMBL/GenBank/DDBJ whole genome shotgun (WGS) entry which is preliminary data.</text>
</comment>
<evidence type="ECO:0000313" key="3">
    <source>
        <dbReference type="Proteomes" id="UP001430193"/>
    </source>
</evidence>
<evidence type="ECO:0000256" key="1">
    <source>
        <dbReference type="SAM" id="Phobius"/>
    </source>
</evidence>
<accession>A0ABS2KC19</accession>
<keyword evidence="1" id="KW-1133">Transmembrane helix</keyword>
<evidence type="ECO:0000313" key="2">
    <source>
        <dbReference type="EMBL" id="MBM7128717.1"/>
    </source>
</evidence>
<name>A0ABS2KC19_9GAMM</name>
<dbReference type="RefSeq" id="WP_204630337.1">
    <property type="nucleotide sequence ID" value="NZ_BSOC01000006.1"/>
</dbReference>
<gene>
    <name evidence="2" type="ORF">ISS99_04195</name>
</gene>
<organism evidence="2 3">
    <name type="scientific">Dyella mobilis</name>
    <dbReference type="NCBI Taxonomy" id="1849582"/>
    <lineage>
        <taxon>Bacteria</taxon>
        <taxon>Pseudomonadati</taxon>
        <taxon>Pseudomonadota</taxon>
        <taxon>Gammaproteobacteria</taxon>
        <taxon>Lysobacterales</taxon>
        <taxon>Rhodanobacteraceae</taxon>
        <taxon>Dyella</taxon>
    </lineage>
</organism>
<feature type="transmembrane region" description="Helical" evidence="1">
    <location>
        <begin position="97"/>
        <end position="117"/>
    </location>
</feature>
<feature type="transmembrane region" description="Helical" evidence="1">
    <location>
        <begin position="65"/>
        <end position="85"/>
    </location>
</feature>
<sequence length="143" mass="16224">MQLLTKDNIVFVLAIIAAIPVFKIGVLSLAAWNQQWSVKLLEKEMVLTHRLHDDPRAYYTFIAKYMFMVFALLGINLMFSAIGITDFAQKLYGVERFVSGCTAYFLAVFALGTVVRVEQADETIARIEARLRKLRGGDFEPRS</sequence>
<keyword evidence="1" id="KW-0812">Transmembrane</keyword>
<protein>
    <recommendedName>
        <fullName evidence="4">DUF2721 domain-containing protein</fullName>
    </recommendedName>
</protein>
<dbReference type="EMBL" id="JADIKF010000035">
    <property type="protein sequence ID" value="MBM7128717.1"/>
    <property type="molecule type" value="Genomic_DNA"/>
</dbReference>
<keyword evidence="3" id="KW-1185">Reference proteome</keyword>
<dbReference type="Proteomes" id="UP001430193">
    <property type="component" value="Unassembled WGS sequence"/>
</dbReference>
<reference evidence="2" key="1">
    <citation type="submission" date="2020-10" db="EMBL/GenBank/DDBJ databases">
        <title>Phylogeny of dyella-like bacteria.</title>
        <authorList>
            <person name="Fu J."/>
        </authorList>
    </citation>
    <scope>NUCLEOTIDE SEQUENCE</scope>
    <source>
        <strain evidence="2">DHON07</strain>
    </source>
</reference>
<evidence type="ECO:0008006" key="4">
    <source>
        <dbReference type="Google" id="ProtNLM"/>
    </source>
</evidence>
<keyword evidence="1" id="KW-0472">Membrane</keyword>
<feature type="transmembrane region" description="Helical" evidence="1">
    <location>
        <begin position="9"/>
        <end position="32"/>
    </location>
</feature>